<dbReference type="Proteomes" id="UP000694890">
    <property type="component" value="Linkage group LG24"/>
</dbReference>
<feature type="compositionally biased region" description="Low complexity" evidence="1">
    <location>
        <begin position="354"/>
        <end position="368"/>
    </location>
</feature>
<name>A0AAJ8AZ12_LATCA</name>
<feature type="compositionally biased region" description="Pro residues" evidence="1">
    <location>
        <begin position="475"/>
        <end position="485"/>
    </location>
</feature>
<feature type="compositionally biased region" description="Basic and acidic residues" evidence="1">
    <location>
        <begin position="33"/>
        <end position="42"/>
    </location>
</feature>
<feature type="compositionally biased region" description="Polar residues" evidence="1">
    <location>
        <begin position="507"/>
        <end position="518"/>
    </location>
</feature>
<feature type="compositionally biased region" description="Low complexity" evidence="1">
    <location>
        <begin position="15"/>
        <end position="31"/>
    </location>
</feature>
<organism evidence="2 3">
    <name type="scientific">Lates calcarifer</name>
    <name type="common">Barramundi</name>
    <name type="synonym">Holocentrus calcarifer</name>
    <dbReference type="NCBI Taxonomy" id="8187"/>
    <lineage>
        <taxon>Eukaryota</taxon>
        <taxon>Metazoa</taxon>
        <taxon>Chordata</taxon>
        <taxon>Craniata</taxon>
        <taxon>Vertebrata</taxon>
        <taxon>Euteleostomi</taxon>
        <taxon>Actinopterygii</taxon>
        <taxon>Neopterygii</taxon>
        <taxon>Teleostei</taxon>
        <taxon>Neoteleostei</taxon>
        <taxon>Acanthomorphata</taxon>
        <taxon>Carangaria</taxon>
        <taxon>Carangaria incertae sedis</taxon>
        <taxon>Centropomidae</taxon>
        <taxon>Lates</taxon>
    </lineage>
</organism>
<feature type="region of interest" description="Disordered" evidence="1">
    <location>
        <begin position="354"/>
        <end position="375"/>
    </location>
</feature>
<reference evidence="3" key="1">
    <citation type="submission" date="2025-08" db="UniProtKB">
        <authorList>
            <consortium name="RefSeq"/>
        </authorList>
    </citation>
    <scope>IDENTIFICATION</scope>
    <source>
        <tissue evidence="3">Brain</tissue>
    </source>
</reference>
<dbReference type="RefSeq" id="XP_050922700.1">
    <property type="nucleotide sequence ID" value="XM_051066743.1"/>
</dbReference>
<proteinExistence type="predicted"/>
<evidence type="ECO:0000256" key="1">
    <source>
        <dbReference type="SAM" id="MobiDB-lite"/>
    </source>
</evidence>
<feature type="compositionally biased region" description="Basic and acidic residues" evidence="1">
    <location>
        <begin position="1"/>
        <end position="14"/>
    </location>
</feature>
<feature type="region of interest" description="Disordered" evidence="1">
    <location>
        <begin position="413"/>
        <end position="432"/>
    </location>
</feature>
<feature type="compositionally biased region" description="Basic and acidic residues" evidence="1">
    <location>
        <begin position="217"/>
        <end position="228"/>
    </location>
</feature>
<evidence type="ECO:0000313" key="2">
    <source>
        <dbReference type="Proteomes" id="UP000694890"/>
    </source>
</evidence>
<feature type="region of interest" description="Disordered" evidence="1">
    <location>
        <begin position="169"/>
        <end position="341"/>
    </location>
</feature>
<feature type="compositionally biased region" description="Low complexity" evidence="1">
    <location>
        <begin position="261"/>
        <end position="276"/>
    </location>
</feature>
<feature type="compositionally biased region" description="Basic and acidic residues" evidence="1">
    <location>
        <begin position="191"/>
        <end position="205"/>
    </location>
</feature>
<dbReference type="GeneID" id="108898237"/>
<sequence>MQRRKSSGEPHSHLDQSSSGGSSAESQSQDDIGCNRRTKESVLGKSRFFSVESSNDQSPKRSRFALKKSDSTPSSSSSRSDSERAKTNNKMDQVLNRLRQTFSTRRSDDDLLFPWKWKRASQTPSVSESSDISSVSEVIADGTKTLEEQEQEGHETQNRYTVIPPSAVGSTMAADQFSMWSDKSTPETDQDEQKACARSKSESKTQVHLMAHNPTTHHFDFYRDRTDYKPTNQFSSCRDPSPSRNPNPSGGYPTQFRKSASSPRSPFSPFSSLSPLSPFPSPDVTEDSVFYSPKLQRRRESSPCEPGEQMSLGASRRSRASTGPPSAGPGPDKQRLASSYADLKYGIEPGRSFSVSSVLSSRPSGPGRISTGSRFMSVGDLSESSLNCEGMGMDQGFFPPVWTTEYDGQPPSDCSGLNFTSDPGKMRSRSLPRSLTRCLGNWSSGVSDSQPASKPAHLWSPNTNTCHFVWNADGPPTPPPTPPLSPVSRRMSKPPSLSSPTFPSSPGAPQSVDSQSSRGHLPSRGYISSLSTFEESSDSSSDTTTDDEYYLETGEGEQKETEL</sequence>
<protein>
    <submittedName>
        <fullName evidence="3">Serine/arginine repetitive matrix protein 2 isoform X2</fullName>
    </submittedName>
</protein>
<gene>
    <name evidence="3" type="primary">LOC108898237</name>
</gene>
<feature type="compositionally biased region" description="Low complexity" evidence="1">
    <location>
        <begin position="528"/>
        <end position="543"/>
    </location>
</feature>
<dbReference type="AlphaFoldDB" id="A0AAJ8AZ12"/>
<evidence type="ECO:0000313" key="3">
    <source>
        <dbReference type="RefSeq" id="XP_050922700.1"/>
    </source>
</evidence>
<feature type="compositionally biased region" description="Low complexity" evidence="1">
    <location>
        <begin position="320"/>
        <end position="331"/>
    </location>
</feature>
<feature type="region of interest" description="Disordered" evidence="1">
    <location>
        <begin position="469"/>
        <end position="563"/>
    </location>
</feature>
<feature type="compositionally biased region" description="Low complexity" evidence="1">
    <location>
        <begin position="235"/>
        <end position="253"/>
    </location>
</feature>
<accession>A0AAJ8AZ12</accession>
<feature type="region of interest" description="Disordered" evidence="1">
    <location>
        <begin position="1"/>
        <end position="103"/>
    </location>
</feature>
<feature type="compositionally biased region" description="Low complexity" evidence="1">
    <location>
        <begin position="493"/>
        <end position="505"/>
    </location>
</feature>